<dbReference type="SUPFAM" id="SSF55136">
    <property type="entry name" value="Probable bacterial effector-binding domain"/>
    <property type="match status" value="1"/>
</dbReference>
<organism evidence="5 6">
    <name type="scientific">Exiguobacterium indicum</name>
    <dbReference type="NCBI Taxonomy" id="296995"/>
    <lineage>
        <taxon>Bacteria</taxon>
        <taxon>Bacillati</taxon>
        <taxon>Bacillota</taxon>
        <taxon>Bacilli</taxon>
        <taxon>Bacillales</taxon>
        <taxon>Bacillales Family XII. Incertae Sedis</taxon>
        <taxon>Exiguobacterium</taxon>
    </lineage>
</organism>
<proteinExistence type="predicted"/>
<dbReference type="PANTHER" id="PTHR47504:SF5">
    <property type="entry name" value="RIGHT ORIGIN-BINDING PROTEIN"/>
    <property type="match status" value="1"/>
</dbReference>
<comment type="caution">
    <text evidence="5">The sequence shown here is derived from an EMBL/GenBank/DDBJ whole genome shotgun (WGS) entry which is preliminary data.</text>
</comment>
<dbReference type="GO" id="GO:0003700">
    <property type="term" value="F:DNA-binding transcription factor activity"/>
    <property type="evidence" value="ECO:0007669"/>
    <property type="project" value="InterPro"/>
</dbReference>
<evidence type="ECO:0000313" key="5">
    <source>
        <dbReference type="EMBL" id="KSU50836.1"/>
    </source>
</evidence>
<gene>
    <name evidence="5" type="ORF">AS033_05510</name>
</gene>
<dbReference type="InterPro" id="IPR029441">
    <property type="entry name" value="Cass2"/>
</dbReference>
<protein>
    <recommendedName>
        <fullName evidence="4">HTH araC/xylS-type domain-containing protein</fullName>
    </recommendedName>
</protein>
<evidence type="ECO:0000256" key="2">
    <source>
        <dbReference type="ARBA" id="ARBA00023125"/>
    </source>
</evidence>
<keyword evidence="2" id="KW-0238">DNA-binding</keyword>
<dbReference type="InterPro" id="IPR010499">
    <property type="entry name" value="AraC_E-bd"/>
</dbReference>
<dbReference type="GO" id="GO:0043565">
    <property type="term" value="F:sequence-specific DNA binding"/>
    <property type="evidence" value="ECO:0007669"/>
    <property type="project" value="InterPro"/>
</dbReference>
<dbReference type="OrthoDB" id="9801123at2"/>
<dbReference type="Proteomes" id="UP000053797">
    <property type="component" value="Unassembled WGS sequence"/>
</dbReference>
<accession>A0A0V8GKP3</accession>
<dbReference type="InterPro" id="IPR009057">
    <property type="entry name" value="Homeodomain-like_sf"/>
</dbReference>
<evidence type="ECO:0000313" key="6">
    <source>
        <dbReference type="Proteomes" id="UP000053797"/>
    </source>
</evidence>
<dbReference type="SUPFAM" id="SSF46689">
    <property type="entry name" value="Homeodomain-like"/>
    <property type="match status" value="1"/>
</dbReference>
<sequence length="284" mass="32666">MWLESIQRVIDYIEDHLEDSLDLNVLTRVAQMQTYPLQRTFSLLAMMTLPEYIRGRRLTLAAQQLTQTDEKIIDLALRFGYETPEAFTKAFKRQHGCSPTLMRSERRPIHAYNRLSIQVTLKGLEQMDYQIIERPALQISGWRKHFPTQDGAQQQLIPLFWNDVNHSGQDATLFKQNDGQIEGVIGVCSNFTEASMDYWIATTTTEVLPGQETMTIPASLWATFPVVGPMPHAIQEMWQRIYQEWIPSHGYDPLPHAELEVYSAGDPSAADYQSAIWIPVRPRD</sequence>
<dbReference type="SMART" id="SM00342">
    <property type="entry name" value="HTH_ARAC"/>
    <property type="match status" value="1"/>
</dbReference>
<dbReference type="SMART" id="SM00871">
    <property type="entry name" value="AraC_E_bind"/>
    <property type="match status" value="1"/>
</dbReference>
<dbReference type="InterPro" id="IPR018062">
    <property type="entry name" value="HTH_AraC-typ_CS"/>
</dbReference>
<dbReference type="PROSITE" id="PS00041">
    <property type="entry name" value="HTH_ARAC_FAMILY_1"/>
    <property type="match status" value="1"/>
</dbReference>
<name>A0A0V8GKP3_9BACL</name>
<feature type="domain" description="HTH araC/xylS-type" evidence="4">
    <location>
        <begin position="7"/>
        <end position="105"/>
    </location>
</feature>
<dbReference type="InterPro" id="IPR050959">
    <property type="entry name" value="MarA-like"/>
</dbReference>
<dbReference type="PANTHER" id="PTHR47504">
    <property type="entry name" value="RIGHT ORIGIN-BINDING PROTEIN"/>
    <property type="match status" value="1"/>
</dbReference>
<dbReference type="InterPro" id="IPR011256">
    <property type="entry name" value="Reg_factor_effector_dom_sf"/>
</dbReference>
<dbReference type="Gene3D" id="3.20.80.10">
    <property type="entry name" value="Regulatory factor, effector binding domain"/>
    <property type="match status" value="1"/>
</dbReference>
<evidence type="ECO:0000256" key="1">
    <source>
        <dbReference type="ARBA" id="ARBA00023015"/>
    </source>
</evidence>
<dbReference type="AlphaFoldDB" id="A0A0V8GKP3"/>
<reference evidence="5 6" key="1">
    <citation type="journal article" date="2015" name="Int. J. Syst. Evol. Microbiol.">
        <title>Exiguobacterium enclense sp. nov., isolated from sediment.</title>
        <authorList>
            <person name="Dastager S.G."/>
            <person name="Mawlankar R."/>
            <person name="Sonalkar V.V."/>
            <person name="Thorat M.N."/>
            <person name="Mual P."/>
            <person name="Verma A."/>
            <person name="Krishnamurthi S."/>
            <person name="Tang S.K."/>
            <person name="Li W.J."/>
        </authorList>
    </citation>
    <scope>NUCLEOTIDE SEQUENCE [LARGE SCALE GENOMIC DNA]</scope>
    <source>
        <strain evidence="5 6">NIO-1109</strain>
    </source>
</reference>
<keyword evidence="1" id="KW-0805">Transcription regulation</keyword>
<evidence type="ECO:0000259" key="4">
    <source>
        <dbReference type="PROSITE" id="PS01124"/>
    </source>
</evidence>
<dbReference type="PROSITE" id="PS01124">
    <property type="entry name" value="HTH_ARAC_FAMILY_2"/>
    <property type="match status" value="1"/>
</dbReference>
<dbReference type="RefSeq" id="WP_058264876.1">
    <property type="nucleotide sequence ID" value="NZ_FMYN01000001.1"/>
</dbReference>
<keyword evidence="3" id="KW-0804">Transcription</keyword>
<dbReference type="Pfam" id="PF14526">
    <property type="entry name" value="Cass2"/>
    <property type="match status" value="1"/>
</dbReference>
<dbReference type="InterPro" id="IPR018060">
    <property type="entry name" value="HTH_AraC"/>
</dbReference>
<dbReference type="Pfam" id="PF12833">
    <property type="entry name" value="HTH_18"/>
    <property type="match status" value="1"/>
</dbReference>
<dbReference type="EMBL" id="LNQL01000001">
    <property type="protein sequence ID" value="KSU50836.1"/>
    <property type="molecule type" value="Genomic_DNA"/>
</dbReference>
<evidence type="ECO:0000256" key="3">
    <source>
        <dbReference type="ARBA" id="ARBA00023163"/>
    </source>
</evidence>
<dbReference type="Gene3D" id="1.10.10.60">
    <property type="entry name" value="Homeodomain-like"/>
    <property type="match status" value="2"/>
</dbReference>